<dbReference type="GO" id="GO:0004803">
    <property type="term" value="F:transposase activity"/>
    <property type="evidence" value="ECO:0007669"/>
    <property type="project" value="InterPro"/>
</dbReference>
<name>A0A1L7D1N6_9CORY</name>
<organism evidence="2 3">
    <name type="scientific">Corynebacterium phocae</name>
    <dbReference type="NCBI Taxonomy" id="161895"/>
    <lineage>
        <taxon>Bacteria</taxon>
        <taxon>Bacillati</taxon>
        <taxon>Actinomycetota</taxon>
        <taxon>Actinomycetes</taxon>
        <taxon>Mycobacteriales</taxon>
        <taxon>Corynebacteriaceae</taxon>
        <taxon>Corynebacterium</taxon>
    </lineage>
</organism>
<accession>A0A1L7D1N6</accession>
<dbReference type="Pfam" id="PF01527">
    <property type="entry name" value="HTH_Tnp_1"/>
    <property type="match status" value="1"/>
</dbReference>
<keyword evidence="3" id="KW-1185">Reference proteome</keyword>
<reference evidence="2 3" key="1">
    <citation type="submission" date="2014-08" db="EMBL/GenBank/DDBJ databases">
        <title>Complete genome sequence of Corynebacterium phocae M408/89/1(T)(=DSM 44612(T)), isolated from the common seal (Phoca vitulina).</title>
        <authorList>
            <person name="Ruckert C."/>
            <person name="Albersmeier A."/>
            <person name="Winkler A."/>
            <person name="Kalinowski J."/>
        </authorList>
    </citation>
    <scope>NUCLEOTIDE SEQUENCE [LARGE SCALE GENOMIC DNA]</scope>
    <source>
        <strain evidence="2 3">M408/89/1</strain>
    </source>
</reference>
<dbReference type="InterPro" id="IPR002514">
    <property type="entry name" value="Transposase_8"/>
</dbReference>
<dbReference type="Proteomes" id="UP000185491">
    <property type="component" value="Chromosome"/>
</dbReference>
<keyword evidence="1" id="KW-0175">Coiled coil</keyword>
<dbReference type="PANTHER" id="PTHR33609">
    <property type="entry name" value="LOW CALCIUM RESPONSE LOCUS PROTEIN S"/>
    <property type="match status" value="1"/>
</dbReference>
<dbReference type="InterPro" id="IPR052546">
    <property type="entry name" value="Transposase_8_domain"/>
</dbReference>
<dbReference type="AlphaFoldDB" id="A0A1L7D1N6"/>
<evidence type="ECO:0000313" key="2">
    <source>
        <dbReference type="EMBL" id="APT91871.1"/>
    </source>
</evidence>
<dbReference type="GO" id="GO:0006313">
    <property type="term" value="P:DNA transposition"/>
    <property type="evidence" value="ECO:0007669"/>
    <property type="project" value="InterPro"/>
</dbReference>
<evidence type="ECO:0000256" key="1">
    <source>
        <dbReference type="SAM" id="Coils"/>
    </source>
</evidence>
<dbReference type="OrthoDB" id="52928at2"/>
<sequence length="93" mass="10809">MRKFKKHTPEQIAERLEKASKLSEAGKTNAEICRELQISEATLSRWRREYGTMSRAAARELTTLRKENDRLKRLLAEAELEKAAYKDLAKAKF</sequence>
<evidence type="ECO:0000313" key="3">
    <source>
        <dbReference type="Proteomes" id="UP000185491"/>
    </source>
</evidence>
<dbReference type="EMBL" id="CP009249">
    <property type="protein sequence ID" value="APT91871.1"/>
    <property type="molecule type" value="Genomic_DNA"/>
</dbReference>
<dbReference type="SUPFAM" id="SSF46689">
    <property type="entry name" value="Homeodomain-like"/>
    <property type="match status" value="1"/>
</dbReference>
<dbReference type="GO" id="GO:0003677">
    <property type="term" value="F:DNA binding"/>
    <property type="evidence" value="ECO:0007669"/>
    <property type="project" value="InterPro"/>
</dbReference>
<dbReference type="RefSeq" id="WP_075732743.1">
    <property type="nucleotide sequence ID" value="NZ_CP009249.1"/>
</dbReference>
<protein>
    <submittedName>
        <fullName evidence="2">Transposase</fullName>
    </submittedName>
</protein>
<gene>
    <name evidence="2" type="ORF">CPHO_01945</name>
</gene>
<feature type="coiled-coil region" evidence="1">
    <location>
        <begin position="54"/>
        <end position="91"/>
    </location>
</feature>
<dbReference type="KEGG" id="cpho:CPHO_01945"/>
<dbReference type="Gene3D" id="1.10.10.60">
    <property type="entry name" value="Homeodomain-like"/>
    <property type="match status" value="1"/>
</dbReference>
<proteinExistence type="predicted"/>
<dbReference type="InterPro" id="IPR009057">
    <property type="entry name" value="Homeodomain-like_sf"/>
</dbReference>
<dbReference type="PANTHER" id="PTHR33609:SF1">
    <property type="entry name" value="TRANSPOSASE"/>
    <property type="match status" value="1"/>
</dbReference>